<evidence type="ECO:0000313" key="7">
    <source>
        <dbReference type="EMBL" id="TGD71764.1"/>
    </source>
</evidence>
<sequence length="137" mass="14924">MTPEQINLVKTTWAQVVPISEQAAELFYGRLFEINPAYSDLFKGDMKAQGKKLMSMINTAVNSLDNLEAVVPAVQALGQRHVAYGVKDEDYDAVAAALLWTLGQGLGEGFTPEVEEAWTTTYTTLATVMIEASHQAA</sequence>
<dbReference type="Pfam" id="PF00042">
    <property type="entry name" value="Globin"/>
    <property type="match status" value="1"/>
</dbReference>
<proteinExistence type="inferred from homology"/>
<keyword evidence="3" id="KW-0479">Metal-binding</keyword>
<keyword evidence="5" id="KW-0813">Transport</keyword>
<dbReference type="CDD" id="cd12131">
    <property type="entry name" value="HGbI-like"/>
    <property type="match status" value="1"/>
</dbReference>
<keyword evidence="1 5" id="KW-0349">Heme</keyword>
<gene>
    <name evidence="7" type="ORF">E4634_16750</name>
</gene>
<evidence type="ECO:0000313" key="8">
    <source>
        <dbReference type="Proteomes" id="UP000298050"/>
    </source>
</evidence>
<protein>
    <submittedName>
        <fullName evidence="7">Hemin receptor</fullName>
    </submittedName>
</protein>
<reference evidence="7 8" key="1">
    <citation type="submission" date="2019-04" db="EMBL/GenBank/DDBJ databases">
        <title>Taxonomy of novel Haliea sp. from mangrove soil of West Coast of India.</title>
        <authorList>
            <person name="Verma A."/>
            <person name="Kumar P."/>
            <person name="Krishnamurthi S."/>
        </authorList>
    </citation>
    <scope>NUCLEOTIDE SEQUENCE [LARGE SCALE GENOMIC DNA]</scope>
    <source>
        <strain evidence="7 8">SAOS-164</strain>
    </source>
</reference>
<dbReference type="GO" id="GO:0005344">
    <property type="term" value="F:oxygen carrier activity"/>
    <property type="evidence" value="ECO:0007669"/>
    <property type="project" value="UniProtKB-KW"/>
</dbReference>
<organism evidence="7 8">
    <name type="scientific">Mangrovimicrobium sediminis</name>
    <dbReference type="NCBI Taxonomy" id="2562682"/>
    <lineage>
        <taxon>Bacteria</taxon>
        <taxon>Pseudomonadati</taxon>
        <taxon>Pseudomonadota</taxon>
        <taxon>Gammaproteobacteria</taxon>
        <taxon>Cellvibrionales</taxon>
        <taxon>Halieaceae</taxon>
        <taxon>Mangrovimicrobium</taxon>
    </lineage>
</organism>
<keyword evidence="8" id="KW-1185">Reference proteome</keyword>
<dbReference type="PANTHER" id="PTHR43396">
    <property type="entry name" value="FLAVOHEMOPROTEIN"/>
    <property type="match status" value="1"/>
</dbReference>
<accession>A0A4Z0LX15</accession>
<dbReference type="GO" id="GO:0020037">
    <property type="term" value="F:heme binding"/>
    <property type="evidence" value="ECO:0007669"/>
    <property type="project" value="InterPro"/>
</dbReference>
<dbReference type="RefSeq" id="WP_135445808.1">
    <property type="nucleotide sequence ID" value="NZ_SRLE01000012.1"/>
</dbReference>
<dbReference type="OrthoDB" id="9801223at2"/>
<comment type="similarity">
    <text evidence="5">Belongs to the globin family.</text>
</comment>
<dbReference type="GO" id="GO:0071949">
    <property type="term" value="F:FAD binding"/>
    <property type="evidence" value="ECO:0007669"/>
    <property type="project" value="TreeGrafter"/>
</dbReference>
<dbReference type="GO" id="GO:0008941">
    <property type="term" value="F:nitric oxide dioxygenase NAD(P)H activity"/>
    <property type="evidence" value="ECO:0007669"/>
    <property type="project" value="TreeGrafter"/>
</dbReference>
<comment type="caution">
    <text evidence="7">The sequence shown here is derived from an EMBL/GenBank/DDBJ whole genome shotgun (WGS) entry which is preliminary data.</text>
</comment>
<evidence type="ECO:0000259" key="6">
    <source>
        <dbReference type="PROSITE" id="PS01033"/>
    </source>
</evidence>
<dbReference type="SUPFAM" id="SSF46458">
    <property type="entry name" value="Globin-like"/>
    <property type="match status" value="1"/>
</dbReference>
<dbReference type="Gene3D" id="1.10.490.10">
    <property type="entry name" value="Globins"/>
    <property type="match status" value="1"/>
</dbReference>
<evidence type="ECO:0000256" key="3">
    <source>
        <dbReference type="ARBA" id="ARBA00022723"/>
    </source>
</evidence>
<dbReference type="InterPro" id="IPR009050">
    <property type="entry name" value="Globin-like_sf"/>
</dbReference>
<keyword evidence="2 5" id="KW-0561">Oxygen transport</keyword>
<dbReference type="PROSITE" id="PS01033">
    <property type="entry name" value="GLOBIN"/>
    <property type="match status" value="1"/>
</dbReference>
<dbReference type="PANTHER" id="PTHR43396:SF3">
    <property type="entry name" value="FLAVOHEMOPROTEIN"/>
    <property type="match status" value="1"/>
</dbReference>
<dbReference type="AlphaFoldDB" id="A0A4Z0LX15"/>
<name>A0A4Z0LX15_9GAMM</name>
<dbReference type="Proteomes" id="UP000298050">
    <property type="component" value="Unassembled WGS sequence"/>
</dbReference>
<dbReference type="GO" id="GO:0019825">
    <property type="term" value="F:oxygen binding"/>
    <property type="evidence" value="ECO:0007669"/>
    <property type="project" value="InterPro"/>
</dbReference>
<feature type="domain" description="Globin" evidence="6">
    <location>
        <begin position="1"/>
        <end position="134"/>
    </location>
</feature>
<dbReference type="EMBL" id="SRLE01000012">
    <property type="protein sequence ID" value="TGD71764.1"/>
    <property type="molecule type" value="Genomic_DNA"/>
</dbReference>
<dbReference type="GO" id="GO:0046210">
    <property type="term" value="P:nitric oxide catabolic process"/>
    <property type="evidence" value="ECO:0007669"/>
    <property type="project" value="TreeGrafter"/>
</dbReference>
<dbReference type="GO" id="GO:0046872">
    <property type="term" value="F:metal ion binding"/>
    <property type="evidence" value="ECO:0007669"/>
    <property type="project" value="UniProtKB-KW"/>
</dbReference>
<dbReference type="InterPro" id="IPR012292">
    <property type="entry name" value="Globin/Proto"/>
</dbReference>
<evidence type="ECO:0000256" key="4">
    <source>
        <dbReference type="ARBA" id="ARBA00023004"/>
    </source>
</evidence>
<evidence type="ECO:0000256" key="2">
    <source>
        <dbReference type="ARBA" id="ARBA00022621"/>
    </source>
</evidence>
<evidence type="ECO:0000256" key="1">
    <source>
        <dbReference type="ARBA" id="ARBA00022617"/>
    </source>
</evidence>
<keyword evidence="4" id="KW-0408">Iron</keyword>
<evidence type="ECO:0000256" key="5">
    <source>
        <dbReference type="RuleBase" id="RU000356"/>
    </source>
</evidence>
<dbReference type="InterPro" id="IPR000971">
    <property type="entry name" value="Globin"/>
</dbReference>
<keyword evidence="7" id="KW-0675">Receptor</keyword>
<dbReference type="GO" id="GO:0071500">
    <property type="term" value="P:cellular response to nitrosative stress"/>
    <property type="evidence" value="ECO:0007669"/>
    <property type="project" value="TreeGrafter"/>
</dbReference>